<sequence length="71" mass="8220">MELSPLPPGYRLANAAATTTMTRHQLGTYRRIHQPPHDRWTASIHHIALFLHQIRVRTLEDPQNCQPMGLR</sequence>
<name>C0E156_9CORY</name>
<dbReference type="AlphaFoldDB" id="C0E156"/>
<gene>
    <name evidence="1" type="ORF">CORMATOL_00706</name>
</gene>
<evidence type="ECO:0000313" key="1">
    <source>
        <dbReference type="EMBL" id="EEG27854.1"/>
    </source>
</evidence>
<dbReference type="Proteomes" id="UP000006247">
    <property type="component" value="Unassembled WGS sequence"/>
</dbReference>
<comment type="caution">
    <text evidence="1">The sequence shown here is derived from an EMBL/GenBank/DDBJ whole genome shotgun (WGS) entry which is preliminary data.</text>
</comment>
<organism evidence="1 2">
    <name type="scientific">Corynebacterium matruchotii ATCC 33806</name>
    <dbReference type="NCBI Taxonomy" id="566549"/>
    <lineage>
        <taxon>Bacteria</taxon>
        <taxon>Bacillati</taxon>
        <taxon>Actinomycetota</taxon>
        <taxon>Actinomycetes</taxon>
        <taxon>Mycobacteriales</taxon>
        <taxon>Corynebacteriaceae</taxon>
        <taxon>Corynebacterium</taxon>
    </lineage>
</organism>
<dbReference type="HOGENOM" id="CLU_2733186_0_0_11"/>
<dbReference type="EMBL" id="ACEB01000006">
    <property type="protein sequence ID" value="EEG27854.1"/>
    <property type="molecule type" value="Genomic_DNA"/>
</dbReference>
<protein>
    <submittedName>
        <fullName evidence="1">Uncharacterized protein</fullName>
    </submittedName>
</protein>
<proteinExistence type="predicted"/>
<accession>C0E156</accession>
<reference evidence="1 2" key="1">
    <citation type="submission" date="2009-01" db="EMBL/GenBank/DDBJ databases">
        <authorList>
            <person name="Fulton L."/>
            <person name="Clifton S."/>
            <person name="Chinwalla A.T."/>
            <person name="Mitreva M."/>
            <person name="Sodergren E."/>
            <person name="Weinstock G."/>
            <person name="Clifton S."/>
            <person name="Dooling D.J."/>
            <person name="Fulton B."/>
            <person name="Minx P."/>
            <person name="Pepin K.H."/>
            <person name="Johnson M."/>
            <person name="Bhonagiri V."/>
            <person name="Nash W.E."/>
            <person name="Mardis E.R."/>
            <person name="Wilson R.K."/>
        </authorList>
    </citation>
    <scope>NUCLEOTIDE SEQUENCE [LARGE SCALE GENOMIC DNA]</scope>
    <source>
        <strain evidence="1 2">ATCC 33806</strain>
    </source>
</reference>
<evidence type="ECO:0000313" key="2">
    <source>
        <dbReference type="Proteomes" id="UP000006247"/>
    </source>
</evidence>